<dbReference type="Pfam" id="PF00970">
    <property type="entry name" value="FAD_binding_6"/>
    <property type="match status" value="1"/>
</dbReference>
<comment type="cofactor">
    <cofactor evidence="1 7">
        <name>FAD</name>
        <dbReference type="ChEBI" id="CHEBI:57692"/>
    </cofactor>
</comment>
<organism evidence="11 12">
    <name type="scientific">Lasiosphaeria hispida</name>
    <dbReference type="NCBI Taxonomy" id="260671"/>
    <lineage>
        <taxon>Eukaryota</taxon>
        <taxon>Fungi</taxon>
        <taxon>Dikarya</taxon>
        <taxon>Ascomycota</taxon>
        <taxon>Pezizomycotina</taxon>
        <taxon>Sordariomycetes</taxon>
        <taxon>Sordariomycetidae</taxon>
        <taxon>Sordariales</taxon>
        <taxon>Lasiosphaeriaceae</taxon>
        <taxon>Lasiosphaeria</taxon>
    </lineage>
</organism>
<dbReference type="PRINTS" id="PR00406">
    <property type="entry name" value="CYTB5RDTASE"/>
</dbReference>
<evidence type="ECO:0000256" key="1">
    <source>
        <dbReference type="ARBA" id="ARBA00001974"/>
    </source>
</evidence>
<dbReference type="InterPro" id="IPR011042">
    <property type="entry name" value="6-blade_b-propeller_TolB-like"/>
</dbReference>
<dbReference type="PROSITE" id="PS51384">
    <property type="entry name" value="FAD_FR"/>
    <property type="match status" value="1"/>
</dbReference>
<keyword evidence="3 7" id="KW-0285">Flavoprotein</keyword>
<gene>
    <name evidence="11" type="ORF">B0T25DRAFT_563754</name>
</gene>
<dbReference type="GO" id="GO:0016491">
    <property type="term" value="F:oxidoreductase activity"/>
    <property type="evidence" value="ECO:0007669"/>
    <property type="project" value="UniProtKB-KW"/>
</dbReference>
<evidence type="ECO:0000256" key="3">
    <source>
        <dbReference type="ARBA" id="ARBA00022630"/>
    </source>
</evidence>
<keyword evidence="5" id="KW-0560">Oxidoreductase</keyword>
<dbReference type="Gene3D" id="3.10.120.10">
    <property type="entry name" value="Cytochrome b5-like heme/steroid binding domain"/>
    <property type="match status" value="1"/>
</dbReference>
<dbReference type="InterPro" id="IPR017938">
    <property type="entry name" value="Riboflavin_synthase-like_b-brl"/>
</dbReference>
<evidence type="ECO:0000259" key="9">
    <source>
        <dbReference type="PROSITE" id="PS50255"/>
    </source>
</evidence>
<dbReference type="SUPFAM" id="SSF63825">
    <property type="entry name" value="YWTD domain"/>
    <property type="match status" value="1"/>
</dbReference>
<evidence type="ECO:0000256" key="6">
    <source>
        <dbReference type="ARBA" id="ARBA00023136"/>
    </source>
</evidence>
<keyword evidence="6" id="KW-0472">Membrane</keyword>
<dbReference type="InterPro" id="IPR001199">
    <property type="entry name" value="Cyt_B5-like_heme/steroid-bd"/>
</dbReference>
<dbReference type="InterPro" id="IPR036400">
    <property type="entry name" value="Cyt_B5-like_heme/steroid_sf"/>
</dbReference>
<dbReference type="AlphaFoldDB" id="A0AAJ0HP95"/>
<name>A0AAJ0HP95_9PEZI</name>
<evidence type="ECO:0008006" key="13">
    <source>
        <dbReference type="Google" id="ProtNLM"/>
    </source>
</evidence>
<dbReference type="InterPro" id="IPR008333">
    <property type="entry name" value="Cbr1-like_FAD-bd_dom"/>
</dbReference>
<feature type="binding site" evidence="7">
    <location>
        <position position="153"/>
    </location>
    <ligand>
        <name>FAD</name>
        <dbReference type="ChEBI" id="CHEBI:57692"/>
    </ligand>
</feature>
<dbReference type="EMBL" id="JAUIQD010000002">
    <property type="protein sequence ID" value="KAK3358675.1"/>
    <property type="molecule type" value="Genomic_DNA"/>
</dbReference>
<protein>
    <recommendedName>
        <fullName evidence="13">FAD-binding FR-type domain-containing protein</fullName>
    </recommendedName>
</protein>
<feature type="domain" description="Cytochrome b5 heme-binding" evidence="9">
    <location>
        <begin position="3"/>
        <end position="90"/>
    </location>
</feature>
<reference evidence="11" key="1">
    <citation type="journal article" date="2023" name="Mol. Phylogenet. Evol.">
        <title>Genome-scale phylogeny and comparative genomics of the fungal order Sordariales.</title>
        <authorList>
            <person name="Hensen N."/>
            <person name="Bonometti L."/>
            <person name="Westerberg I."/>
            <person name="Brannstrom I.O."/>
            <person name="Guillou S."/>
            <person name="Cros-Aarteil S."/>
            <person name="Calhoun S."/>
            <person name="Haridas S."/>
            <person name="Kuo A."/>
            <person name="Mondo S."/>
            <person name="Pangilinan J."/>
            <person name="Riley R."/>
            <person name="LaButti K."/>
            <person name="Andreopoulos B."/>
            <person name="Lipzen A."/>
            <person name="Chen C."/>
            <person name="Yan M."/>
            <person name="Daum C."/>
            <person name="Ng V."/>
            <person name="Clum A."/>
            <person name="Steindorff A."/>
            <person name="Ohm R.A."/>
            <person name="Martin F."/>
            <person name="Silar P."/>
            <person name="Natvig D.O."/>
            <person name="Lalanne C."/>
            <person name="Gautier V."/>
            <person name="Ament-Velasquez S.L."/>
            <person name="Kruys A."/>
            <person name="Hutchinson M.I."/>
            <person name="Powell A.J."/>
            <person name="Barry K."/>
            <person name="Miller A.N."/>
            <person name="Grigoriev I.V."/>
            <person name="Debuchy R."/>
            <person name="Gladieux P."/>
            <person name="Hiltunen Thoren M."/>
            <person name="Johannesson H."/>
        </authorList>
    </citation>
    <scope>NUCLEOTIDE SEQUENCE</scope>
    <source>
        <strain evidence="11">CBS 955.72</strain>
    </source>
</reference>
<evidence type="ECO:0000256" key="8">
    <source>
        <dbReference type="SAM" id="MobiDB-lite"/>
    </source>
</evidence>
<sequence>MATSTIDLADVQQHNKPDDPWILQNKVYDVSKYLEDLPRGDIVLPPARPEWAIKAFGKPALTLQPGKVANKVEAAQRVLEPKEWRLFKLVRKTLVLPNVYRLVFALPKSSEVLGIPTGQHVALRTTIDGKTVSRSYTPVSNNNDLGRIGLLIKVYEKGLMTKQLEGMAISSSIEMRGPKGSIRRDHDAEAGRLCRVATAALLLRPREHVNPPLRPRGKHHEVLVQHCSATGVPDVSLWCVGIAVDAIAGKLYRTQEGSGKSNTGRIFRASLDMPTGEMALNRYDIELVFDGLPEPIDLDLDLEKGLLYWADQGEHPRGSPLNRASVGAGNSNQGEQSKSPKIVARHFHEPIGLKFL</sequence>
<dbReference type="CDD" id="cd06183">
    <property type="entry name" value="cyt_b5_reduct_like"/>
    <property type="match status" value="1"/>
</dbReference>
<feature type="region of interest" description="Disordered" evidence="8">
    <location>
        <begin position="318"/>
        <end position="343"/>
    </location>
</feature>
<accession>A0AAJ0HP95</accession>
<dbReference type="InterPro" id="IPR001834">
    <property type="entry name" value="CBR-like"/>
</dbReference>
<evidence type="ECO:0000256" key="4">
    <source>
        <dbReference type="ARBA" id="ARBA00022827"/>
    </source>
</evidence>
<feature type="domain" description="FAD-binding FR-type" evidence="10">
    <location>
        <begin position="82"/>
        <end position="185"/>
    </location>
</feature>
<feature type="binding site" evidence="7">
    <location>
        <position position="160"/>
    </location>
    <ligand>
        <name>FAD</name>
        <dbReference type="ChEBI" id="CHEBI:57692"/>
    </ligand>
</feature>
<proteinExistence type="predicted"/>
<keyword evidence="4 7" id="KW-0274">FAD</keyword>
<dbReference type="SUPFAM" id="SSF55856">
    <property type="entry name" value="Cytochrome b5-like heme/steroid binding domain"/>
    <property type="match status" value="1"/>
</dbReference>
<dbReference type="SUPFAM" id="SSF63380">
    <property type="entry name" value="Riboflavin synthase domain-like"/>
    <property type="match status" value="1"/>
</dbReference>
<dbReference type="Pfam" id="PF00173">
    <property type="entry name" value="Cyt-b5"/>
    <property type="match status" value="1"/>
</dbReference>
<evidence type="ECO:0000313" key="12">
    <source>
        <dbReference type="Proteomes" id="UP001275084"/>
    </source>
</evidence>
<dbReference type="PANTHER" id="PTHR19370">
    <property type="entry name" value="NADH-CYTOCHROME B5 REDUCTASE"/>
    <property type="match status" value="1"/>
</dbReference>
<dbReference type="Gene3D" id="2.40.30.10">
    <property type="entry name" value="Translation factors"/>
    <property type="match status" value="1"/>
</dbReference>
<comment type="subcellular location">
    <subcellularLocation>
        <location evidence="2">Membrane</location>
    </subcellularLocation>
</comment>
<dbReference type="GO" id="GO:0005783">
    <property type="term" value="C:endoplasmic reticulum"/>
    <property type="evidence" value="ECO:0007669"/>
    <property type="project" value="TreeGrafter"/>
</dbReference>
<comment type="caution">
    <text evidence="11">The sequence shown here is derived from an EMBL/GenBank/DDBJ whole genome shotgun (WGS) entry which is preliminary data.</text>
</comment>
<feature type="binding site" evidence="7">
    <location>
        <position position="134"/>
    </location>
    <ligand>
        <name>FAD</name>
        <dbReference type="ChEBI" id="CHEBI:57692"/>
    </ligand>
</feature>
<feature type="compositionally biased region" description="Polar residues" evidence="8">
    <location>
        <begin position="328"/>
        <end position="339"/>
    </location>
</feature>
<reference evidence="11" key="2">
    <citation type="submission" date="2023-06" db="EMBL/GenBank/DDBJ databases">
        <authorList>
            <consortium name="Lawrence Berkeley National Laboratory"/>
            <person name="Haridas S."/>
            <person name="Hensen N."/>
            <person name="Bonometti L."/>
            <person name="Westerberg I."/>
            <person name="Brannstrom I.O."/>
            <person name="Guillou S."/>
            <person name="Cros-Aarteil S."/>
            <person name="Calhoun S."/>
            <person name="Kuo A."/>
            <person name="Mondo S."/>
            <person name="Pangilinan J."/>
            <person name="Riley R."/>
            <person name="Labutti K."/>
            <person name="Andreopoulos B."/>
            <person name="Lipzen A."/>
            <person name="Chen C."/>
            <person name="Yanf M."/>
            <person name="Daum C."/>
            <person name="Ng V."/>
            <person name="Clum A."/>
            <person name="Steindorff A."/>
            <person name="Ohm R."/>
            <person name="Martin F."/>
            <person name="Silar P."/>
            <person name="Natvig D."/>
            <person name="Lalanne C."/>
            <person name="Gautier V."/>
            <person name="Ament-Velasquez S.L."/>
            <person name="Kruys A."/>
            <person name="Hutchinson M.I."/>
            <person name="Powell A.J."/>
            <person name="Barry K."/>
            <person name="Miller A.N."/>
            <person name="Grigoriev I.V."/>
            <person name="Debuchy R."/>
            <person name="Gladieux P."/>
            <person name="Thoren M.H."/>
            <person name="Johannesson H."/>
        </authorList>
    </citation>
    <scope>NUCLEOTIDE SEQUENCE</scope>
    <source>
        <strain evidence="11">CBS 955.72</strain>
    </source>
</reference>
<keyword evidence="12" id="KW-1185">Reference proteome</keyword>
<evidence type="ECO:0000259" key="10">
    <source>
        <dbReference type="PROSITE" id="PS51384"/>
    </source>
</evidence>
<evidence type="ECO:0000313" key="11">
    <source>
        <dbReference type="EMBL" id="KAK3358675.1"/>
    </source>
</evidence>
<dbReference type="PROSITE" id="PS50255">
    <property type="entry name" value="CYTOCHROME_B5_2"/>
    <property type="match status" value="1"/>
</dbReference>
<dbReference type="GO" id="GO:0016020">
    <property type="term" value="C:membrane"/>
    <property type="evidence" value="ECO:0007669"/>
    <property type="project" value="UniProtKB-SubCell"/>
</dbReference>
<evidence type="ECO:0000256" key="5">
    <source>
        <dbReference type="ARBA" id="ARBA00023002"/>
    </source>
</evidence>
<dbReference type="Proteomes" id="UP001275084">
    <property type="component" value="Unassembled WGS sequence"/>
</dbReference>
<evidence type="ECO:0000256" key="7">
    <source>
        <dbReference type="PIRSR" id="PIRSR601834-1"/>
    </source>
</evidence>
<feature type="binding site" evidence="7">
    <location>
        <position position="136"/>
    </location>
    <ligand>
        <name>FAD</name>
        <dbReference type="ChEBI" id="CHEBI:57692"/>
    </ligand>
</feature>
<evidence type="ECO:0000256" key="2">
    <source>
        <dbReference type="ARBA" id="ARBA00004370"/>
    </source>
</evidence>
<dbReference type="Gene3D" id="2.120.10.30">
    <property type="entry name" value="TolB, C-terminal domain"/>
    <property type="match status" value="1"/>
</dbReference>
<feature type="binding site" evidence="7">
    <location>
        <position position="151"/>
    </location>
    <ligand>
        <name>FAD</name>
        <dbReference type="ChEBI" id="CHEBI:57692"/>
    </ligand>
</feature>
<dbReference type="InterPro" id="IPR017927">
    <property type="entry name" value="FAD-bd_FR_type"/>
</dbReference>
<dbReference type="PANTHER" id="PTHR19370:SF178">
    <property type="entry name" value="CYTOCHROME-B5 REDUCTASE"/>
    <property type="match status" value="1"/>
</dbReference>